<name>A0A1F5Z322_9BACT</name>
<gene>
    <name evidence="1" type="ORF">A2872_00545</name>
</gene>
<evidence type="ECO:0000313" key="2">
    <source>
        <dbReference type="Proteomes" id="UP000178681"/>
    </source>
</evidence>
<dbReference type="EMBL" id="MFJG01000019">
    <property type="protein sequence ID" value="OGG06858.1"/>
    <property type="molecule type" value="Genomic_DNA"/>
</dbReference>
<dbReference type="SUPFAM" id="SSF53474">
    <property type="entry name" value="alpha/beta-Hydrolases"/>
    <property type="match status" value="1"/>
</dbReference>
<reference evidence="1 2" key="1">
    <citation type="journal article" date="2016" name="Nat. Commun.">
        <title>Thousands of microbial genomes shed light on interconnected biogeochemical processes in an aquifer system.</title>
        <authorList>
            <person name="Anantharaman K."/>
            <person name="Brown C.T."/>
            <person name="Hug L.A."/>
            <person name="Sharon I."/>
            <person name="Castelle C.J."/>
            <person name="Probst A.J."/>
            <person name="Thomas B.C."/>
            <person name="Singh A."/>
            <person name="Wilkins M.J."/>
            <person name="Karaoz U."/>
            <person name="Brodie E.L."/>
            <person name="Williams K.H."/>
            <person name="Hubbard S.S."/>
            <person name="Banfield J.F."/>
        </authorList>
    </citation>
    <scope>NUCLEOTIDE SEQUENCE [LARGE SCALE GENOMIC DNA]</scope>
</reference>
<dbReference type="Gene3D" id="3.40.50.1820">
    <property type="entry name" value="alpha/beta hydrolase"/>
    <property type="match status" value="1"/>
</dbReference>
<accession>A0A1F5Z322</accession>
<protein>
    <recommendedName>
        <fullName evidence="3">Alpha/beta hydrolase</fullName>
    </recommendedName>
</protein>
<comment type="caution">
    <text evidence="1">The sequence shown here is derived from an EMBL/GenBank/DDBJ whole genome shotgun (WGS) entry which is preliminary data.</text>
</comment>
<evidence type="ECO:0000313" key="1">
    <source>
        <dbReference type="EMBL" id="OGG06858.1"/>
    </source>
</evidence>
<sequence>MKLLILPGYSPNNKSWAQEVQKRIGGEAWSWRHWTQEKEENWAERETARILEQIGRERVSFIAKSIGTAVAMKILAKIPSQVEKLILNGIPINDLYPEDVKLYNPLANFDARNIKIFQNESDPHGTFAQAEEFIGKINPEVKIISKSRNDHEYPYYQDFAYVLDKNFRFGLSLSHE</sequence>
<dbReference type="AlphaFoldDB" id="A0A1F5Z322"/>
<organism evidence="1 2">
    <name type="scientific">Candidatus Gottesmanbacteria bacterium RIFCSPHIGHO2_01_FULL_42_12</name>
    <dbReference type="NCBI Taxonomy" id="1798377"/>
    <lineage>
        <taxon>Bacteria</taxon>
        <taxon>Candidatus Gottesmaniibacteriota</taxon>
    </lineage>
</organism>
<dbReference type="STRING" id="1798377.A2872_00545"/>
<dbReference type="InterPro" id="IPR029058">
    <property type="entry name" value="AB_hydrolase_fold"/>
</dbReference>
<evidence type="ECO:0008006" key="3">
    <source>
        <dbReference type="Google" id="ProtNLM"/>
    </source>
</evidence>
<proteinExistence type="predicted"/>
<dbReference type="Proteomes" id="UP000178681">
    <property type="component" value="Unassembled WGS sequence"/>
</dbReference>